<dbReference type="OrthoDB" id="4232400at2759"/>
<comment type="caution">
    <text evidence="2">The sequence shown here is derived from an EMBL/GenBank/DDBJ whole genome shotgun (WGS) entry which is preliminary data.</text>
</comment>
<feature type="domain" description="Retrovirus-related Pol polyprotein from transposon TNT 1-94-like beta-barrel" evidence="1">
    <location>
        <begin position="10"/>
        <end position="88"/>
    </location>
</feature>
<dbReference type="PANTHER" id="PTHR40628:SF1">
    <property type="entry name" value="CHROMO DOMAIN-CONTAINING PROTEIN"/>
    <property type="match status" value="1"/>
</dbReference>
<evidence type="ECO:0000313" key="3">
    <source>
        <dbReference type="Proteomes" id="UP000234275"/>
    </source>
</evidence>
<dbReference type="InterPro" id="IPR054722">
    <property type="entry name" value="PolX-like_BBD"/>
</dbReference>
<dbReference type="EMBL" id="MSFO01000009">
    <property type="protein sequence ID" value="PLB44496.1"/>
    <property type="molecule type" value="Genomic_DNA"/>
</dbReference>
<dbReference type="Proteomes" id="UP000234275">
    <property type="component" value="Unassembled WGS sequence"/>
</dbReference>
<dbReference type="Pfam" id="PF22936">
    <property type="entry name" value="Pol_BBD"/>
    <property type="match status" value="1"/>
</dbReference>
<gene>
    <name evidence="2" type="ORF">P170DRAFT_287522</name>
</gene>
<dbReference type="GeneID" id="36550916"/>
<keyword evidence="3" id="KW-1185">Reference proteome</keyword>
<dbReference type="PANTHER" id="PTHR40628">
    <property type="entry name" value="CHROMO DOMAIN-CONTAINING PROTEIN"/>
    <property type="match status" value="1"/>
</dbReference>
<proteinExistence type="predicted"/>
<dbReference type="AlphaFoldDB" id="A0A2I2FV99"/>
<accession>A0A2I2FV99</accession>
<protein>
    <recommendedName>
        <fullName evidence="1">Retrovirus-related Pol polyprotein from transposon TNT 1-94-like beta-barrel domain-containing protein</fullName>
    </recommendedName>
</protein>
<sequence>MTESHPCWDWMIVLTSTHHYARDRLFFKDYVPVGIRSPASPFGEEDLDIAGMGTVELLVHTGPESTSTTRTLVLKNVLHIPNALCNGFNGLQYSQVNGGGGLTFGSLTRQGTDRDGSPLWYAKPFHGFSRLVIAGNPEGKSYLEDGLISLSIFVDETRLPQIVRPRARDRAEETSSNFRCTKGTVFPHMYLEF</sequence>
<organism evidence="2 3">
    <name type="scientific">Aspergillus steynii IBT 23096</name>
    <dbReference type="NCBI Taxonomy" id="1392250"/>
    <lineage>
        <taxon>Eukaryota</taxon>
        <taxon>Fungi</taxon>
        <taxon>Dikarya</taxon>
        <taxon>Ascomycota</taxon>
        <taxon>Pezizomycotina</taxon>
        <taxon>Eurotiomycetes</taxon>
        <taxon>Eurotiomycetidae</taxon>
        <taxon>Eurotiales</taxon>
        <taxon>Aspergillaceae</taxon>
        <taxon>Aspergillus</taxon>
        <taxon>Aspergillus subgen. Circumdati</taxon>
    </lineage>
</organism>
<dbReference type="RefSeq" id="XP_024699798.1">
    <property type="nucleotide sequence ID" value="XM_024843217.1"/>
</dbReference>
<evidence type="ECO:0000313" key="2">
    <source>
        <dbReference type="EMBL" id="PLB44496.1"/>
    </source>
</evidence>
<name>A0A2I2FV99_9EURO</name>
<evidence type="ECO:0000259" key="1">
    <source>
        <dbReference type="Pfam" id="PF22936"/>
    </source>
</evidence>
<dbReference type="VEuPathDB" id="FungiDB:P170DRAFT_287522"/>
<reference evidence="2 3" key="1">
    <citation type="submission" date="2016-12" db="EMBL/GenBank/DDBJ databases">
        <title>The genomes of Aspergillus section Nigri reveals drivers in fungal speciation.</title>
        <authorList>
            <consortium name="DOE Joint Genome Institute"/>
            <person name="Vesth T.C."/>
            <person name="Nybo J."/>
            <person name="Theobald S."/>
            <person name="Brandl J."/>
            <person name="Frisvad J.C."/>
            <person name="Nielsen K.F."/>
            <person name="Lyhne E.K."/>
            <person name="Kogle M.E."/>
            <person name="Kuo A."/>
            <person name="Riley R."/>
            <person name="Clum A."/>
            <person name="Nolan M."/>
            <person name="Lipzen A."/>
            <person name="Salamov A."/>
            <person name="Henrissat B."/>
            <person name="Wiebenga A."/>
            <person name="De Vries R.P."/>
            <person name="Grigoriev I.V."/>
            <person name="Mortensen U.H."/>
            <person name="Andersen M.R."/>
            <person name="Baker S.E."/>
        </authorList>
    </citation>
    <scope>NUCLEOTIDE SEQUENCE [LARGE SCALE GENOMIC DNA]</scope>
    <source>
        <strain evidence="2 3">IBT 23096</strain>
    </source>
</reference>